<dbReference type="InterPro" id="IPR001206">
    <property type="entry name" value="Diacylglycerol_kinase_cat_dom"/>
</dbReference>
<feature type="domain" description="DAGKc" evidence="5">
    <location>
        <begin position="4"/>
        <end position="141"/>
    </location>
</feature>
<dbReference type="SMART" id="SM00046">
    <property type="entry name" value="DAGKc"/>
    <property type="match status" value="1"/>
</dbReference>
<dbReference type="PATRIC" id="fig|1195763.3.peg.2635"/>
<dbReference type="Gene3D" id="3.40.50.10330">
    <property type="entry name" value="Probable inorganic polyphosphate/atp-NAD kinase, domain 1"/>
    <property type="match status" value="1"/>
</dbReference>
<evidence type="ECO:0000256" key="4">
    <source>
        <dbReference type="ARBA" id="ARBA00022840"/>
    </source>
</evidence>
<dbReference type="EMBL" id="LDOT01000015">
    <property type="protein sequence ID" value="KLV05192.1"/>
    <property type="molecule type" value="Genomic_DNA"/>
</dbReference>
<reference evidence="6 7" key="1">
    <citation type="submission" date="2015-05" db="EMBL/GenBank/DDBJ databases">
        <title>Photobacterium galathea sp. nov.</title>
        <authorList>
            <person name="Machado H."/>
            <person name="Gram L."/>
        </authorList>
    </citation>
    <scope>NUCLEOTIDE SEQUENCE [LARGE SCALE GENOMIC DNA]</scope>
    <source>
        <strain evidence="6 7">CGMCC 1.12159</strain>
    </source>
</reference>
<dbReference type="InterPro" id="IPR045540">
    <property type="entry name" value="YegS/DAGK_C"/>
</dbReference>
<dbReference type="SUPFAM" id="SSF111331">
    <property type="entry name" value="NAD kinase/diacylglycerol kinase-like"/>
    <property type="match status" value="1"/>
</dbReference>
<dbReference type="InterPro" id="IPR050187">
    <property type="entry name" value="Lipid_Phosphate_FormReg"/>
</dbReference>
<dbReference type="PROSITE" id="PS50146">
    <property type="entry name" value="DAGK"/>
    <property type="match status" value="1"/>
</dbReference>
<dbReference type="InterPro" id="IPR017438">
    <property type="entry name" value="ATP-NAD_kinase_N"/>
</dbReference>
<keyword evidence="1" id="KW-0808">Transferase</keyword>
<dbReference type="Pfam" id="PF00781">
    <property type="entry name" value="DAGK_cat"/>
    <property type="match status" value="1"/>
</dbReference>
<dbReference type="PANTHER" id="PTHR12358">
    <property type="entry name" value="SPHINGOSINE KINASE"/>
    <property type="match status" value="1"/>
</dbReference>
<protein>
    <recommendedName>
        <fullName evidence="5">DAGKc domain-containing protein</fullName>
    </recommendedName>
</protein>
<keyword evidence="4" id="KW-0067">ATP-binding</keyword>
<name>A0A0J1JSF8_9GAMM</name>
<organism evidence="6 7">
    <name type="scientific">Photobacterium aquae</name>
    <dbReference type="NCBI Taxonomy" id="1195763"/>
    <lineage>
        <taxon>Bacteria</taxon>
        <taxon>Pseudomonadati</taxon>
        <taxon>Pseudomonadota</taxon>
        <taxon>Gammaproteobacteria</taxon>
        <taxon>Vibrionales</taxon>
        <taxon>Vibrionaceae</taxon>
        <taxon>Photobacterium</taxon>
    </lineage>
</organism>
<dbReference type="GO" id="GO:0016301">
    <property type="term" value="F:kinase activity"/>
    <property type="evidence" value="ECO:0007669"/>
    <property type="project" value="UniProtKB-KW"/>
</dbReference>
<proteinExistence type="predicted"/>
<dbReference type="STRING" id="1195763.ABT56_12475"/>
<keyword evidence="3" id="KW-0418">Kinase</keyword>
<dbReference type="Pfam" id="PF19279">
    <property type="entry name" value="YegS_C"/>
    <property type="match status" value="1"/>
</dbReference>
<sequence length="318" mass="34803">MNKAVSSPWCFIINPHAGGGRAARQWPDLYQRLKSHSVTFEHAITTSSSQARALACSRANAGIRNFIAVGGDGTVNDILQGVFQSKLPLNNVTLSVVPWGTGNDWARFHHIPHSPNKWLSFFLNASQAPHDVGIAQYGKAYASHHAFLNIAGTGLDSHIIQQMGAAGGKSLRYYLTLFKSLYRYTANTMTLTLAPLTGGDGHAASKITKRHKALITMVCIGQYGGSGMRFAPMANSHDGLLDVLSITDIPFWHRIISTPYLLNGKINQHPAAFYQQTPSVAVSDSTNEYFQCDGEIIDKLPVRFCIHPQQINTLISSR</sequence>
<evidence type="ECO:0000259" key="5">
    <source>
        <dbReference type="PROSITE" id="PS50146"/>
    </source>
</evidence>
<dbReference type="InterPro" id="IPR016064">
    <property type="entry name" value="NAD/diacylglycerol_kinase_sf"/>
</dbReference>
<dbReference type="Proteomes" id="UP000036097">
    <property type="component" value="Unassembled WGS sequence"/>
</dbReference>
<evidence type="ECO:0000256" key="2">
    <source>
        <dbReference type="ARBA" id="ARBA00022741"/>
    </source>
</evidence>
<evidence type="ECO:0000256" key="3">
    <source>
        <dbReference type="ARBA" id="ARBA00022777"/>
    </source>
</evidence>
<keyword evidence="7" id="KW-1185">Reference proteome</keyword>
<dbReference type="GO" id="GO:0005524">
    <property type="term" value="F:ATP binding"/>
    <property type="evidence" value="ECO:0007669"/>
    <property type="project" value="UniProtKB-KW"/>
</dbReference>
<keyword evidence="2" id="KW-0547">Nucleotide-binding</keyword>
<evidence type="ECO:0000256" key="1">
    <source>
        <dbReference type="ARBA" id="ARBA00022679"/>
    </source>
</evidence>
<evidence type="ECO:0000313" key="6">
    <source>
        <dbReference type="EMBL" id="KLV05192.1"/>
    </source>
</evidence>
<dbReference type="PANTHER" id="PTHR12358:SF54">
    <property type="entry name" value="SPHINGOSINE KINASE RELATED PROTEIN"/>
    <property type="match status" value="1"/>
</dbReference>
<dbReference type="Gene3D" id="2.60.200.40">
    <property type="match status" value="1"/>
</dbReference>
<comment type="caution">
    <text evidence="6">The sequence shown here is derived from an EMBL/GenBank/DDBJ whole genome shotgun (WGS) entry which is preliminary data.</text>
</comment>
<accession>A0A0J1JSF8</accession>
<dbReference type="AlphaFoldDB" id="A0A0J1JSF8"/>
<evidence type="ECO:0000313" key="7">
    <source>
        <dbReference type="Proteomes" id="UP000036097"/>
    </source>
</evidence>
<gene>
    <name evidence="6" type="ORF">ABT56_12475</name>
</gene>